<gene>
    <name evidence="2" type="ORF">DYB37_007351</name>
</gene>
<feature type="non-terminal residue" evidence="2">
    <location>
        <position position="1"/>
    </location>
</feature>
<dbReference type="InterPro" id="IPR002999">
    <property type="entry name" value="Tudor"/>
</dbReference>
<evidence type="ECO:0000313" key="2">
    <source>
        <dbReference type="EMBL" id="RHZ21096.1"/>
    </source>
</evidence>
<protein>
    <recommendedName>
        <fullName evidence="1">Tudor domain-containing protein</fullName>
    </recommendedName>
</protein>
<dbReference type="Gene3D" id="2.30.30.140">
    <property type="match status" value="1"/>
</dbReference>
<comment type="caution">
    <text evidence="2">The sequence shown here is derived from an EMBL/GenBank/DDBJ whole genome shotgun (WGS) entry which is preliminary data.</text>
</comment>
<reference evidence="2 3" key="1">
    <citation type="submission" date="2018-08" db="EMBL/GenBank/DDBJ databases">
        <title>Aphanomyces genome sequencing and annotation.</title>
        <authorList>
            <person name="Minardi D."/>
            <person name="Oidtmann B."/>
            <person name="Van Der Giezen M."/>
            <person name="Studholme D.J."/>
        </authorList>
    </citation>
    <scope>NUCLEOTIDE SEQUENCE [LARGE SCALE GENOMIC DNA]</scope>
    <source>
        <strain evidence="2 3">Da</strain>
    </source>
</reference>
<dbReference type="VEuPathDB" id="FungiDB:H257_18437"/>
<dbReference type="EMBL" id="QUTH01003186">
    <property type="protein sequence ID" value="RHZ21096.1"/>
    <property type="molecule type" value="Genomic_DNA"/>
</dbReference>
<evidence type="ECO:0000259" key="1">
    <source>
        <dbReference type="PROSITE" id="PS50304"/>
    </source>
</evidence>
<name>A0A3R7B7V1_APHAT</name>
<feature type="domain" description="Tudor" evidence="1">
    <location>
        <begin position="130"/>
        <end position="190"/>
    </location>
</feature>
<proteinExistence type="predicted"/>
<dbReference type="PROSITE" id="PS50304">
    <property type="entry name" value="TUDOR"/>
    <property type="match status" value="1"/>
</dbReference>
<sequence length="286" mass="31547">SPAMAKEVQVSQFEMDNNDPVDEYVEAALRSALTGVANHPIVDYMVALVMEEVVDAQSAAATNNTKSKKVKKVKSTFDLASRAIENALLASEADLDLKTHDISAVIEAVLVHLHGSFHPPPSDHVTDNIGFDVGATCMAILAEDDSWHEAVVVSFDASECTVEVCFVEFGNVQVVGLSSVVLADNVLTDDAADVCAMCERCVPLTEHHLIPRQVHTRYLKRGFTREYLSRCIDICRACHTNIHSHIDNRTLADDFNTLEKLLAHDAISKYVTYARKQKARIKPMKK</sequence>
<dbReference type="SUPFAM" id="SSF63748">
    <property type="entry name" value="Tudor/PWWP/MBT"/>
    <property type="match status" value="1"/>
</dbReference>
<dbReference type="PANTHER" id="PTHR37827">
    <property type="entry name" value="TUDOR DOMAIN-CONTAINING PROTEIN"/>
    <property type="match status" value="1"/>
</dbReference>
<organism evidence="2 3">
    <name type="scientific">Aphanomyces astaci</name>
    <name type="common">Crayfish plague agent</name>
    <dbReference type="NCBI Taxonomy" id="112090"/>
    <lineage>
        <taxon>Eukaryota</taxon>
        <taxon>Sar</taxon>
        <taxon>Stramenopiles</taxon>
        <taxon>Oomycota</taxon>
        <taxon>Saprolegniomycetes</taxon>
        <taxon>Saprolegniales</taxon>
        <taxon>Verrucalvaceae</taxon>
        <taxon>Aphanomyces</taxon>
    </lineage>
</organism>
<dbReference type="Proteomes" id="UP000285430">
    <property type="component" value="Unassembled WGS sequence"/>
</dbReference>
<evidence type="ECO:0000313" key="3">
    <source>
        <dbReference type="Proteomes" id="UP000285430"/>
    </source>
</evidence>
<dbReference type="PANTHER" id="PTHR37827:SF1">
    <property type="entry name" value="HNH DOMAIN-CONTAINING PROTEIN"/>
    <property type="match status" value="1"/>
</dbReference>
<accession>A0A3R7B7V1</accession>
<dbReference type="AlphaFoldDB" id="A0A3R7B7V1"/>